<proteinExistence type="inferred from homology"/>
<dbReference type="AlphaFoldDB" id="G0QWK0"/>
<accession>G0QWK0</accession>
<dbReference type="SUPFAM" id="SSF117892">
    <property type="entry name" value="Band 7/SPFH domain"/>
    <property type="match status" value="1"/>
</dbReference>
<sequence length="279" mass="31599">MAAPLVTLGTLGILGLTALSNCVFTVEPGHTALIFSRLQGLKSLQYSEGWHFRIPYFERPILFNTQTRFKSFQANTANKDMQNINLTIRVLFEPQQSKLPELYRYVGTDYDEVVFPSIVNEIMRAVVAQYSASQLMSQRDKVSEKIRKTLEDRAKLFHINIKNIAITELSFSKEYQEATEAKKIAQQEAERAKYMVEKAKDEKKSIIIKAQAQAKSIELVGKAAANDPAYLDVKRIEFAKEISGVLADSRNHIMLSSDILQMDAFKTSSGYQFNIEKGK</sequence>
<dbReference type="PANTHER" id="PTHR23222:SF1">
    <property type="entry name" value="PROHIBITIN-2"/>
    <property type="match status" value="1"/>
</dbReference>
<protein>
    <recommendedName>
        <fullName evidence="6">Prohibitin</fullName>
    </recommendedName>
</protein>
<dbReference type="InterPro" id="IPR000163">
    <property type="entry name" value="Prohibitin"/>
</dbReference>
<evidence type="ECO:0000256" key="8">
    <source>
        <dbReference type="SAM" id="SignalP"/>
    </source>
</evidence>
<dbReference type="SMART" id="SM00244">
    <property type="entry name" value="PHB"/>
    <property type="match status" value="1"/>
</dbReference>
<evidence type="ECO:0000256" key="7">
    <source>
        <dbReference type="SAM" id="Coils"/>
    </source>
</evidence>
<keyword evidence="3 6" id="KW-0999">Mitochondrion inner membrane</keyword>
<comment type="similarity">
    <text evidence="2 6">Belongs to the prohibitin family.</text>
</comment>
<feature type="signal peptide" evidence="8">
    <location>
        <begin position="1"/>
        <end position="25"/>
    </location>
</feature>
<organism evidence="10 11">
    <name type="scientific">Ichthyophthirius multifiliis</name>
    <name type="common">White spot disease agent</name>
    <name type="synonym">Ich</name>
    <dbReference type="NCBI Taxonomy" id="5932"/>
    <lineage>
        <taxon>Eukaryota</taxon>
        <taxon>Sar</taxon>
        <taxon>Alveolata</taxon>
        <taxon>Ciliophora</taxon>
        <taxon>Intramacronucleata</taxon>
        <taxon>Oligohymenophorea</taxon>
        <taxon>Hymenostomatida</taxon>
        <taxon>Ophryoglenina</taxon>
        <taxon>Ichthyophthirius</taxon>
    </lineage>
</organism>
<dbReference type="OMA" id="VPFIQNP"/>
<keyword evidence="4" id="KW-0496">Mitochondrion</keyword>
<dbReference type="Gene3D" id="3.30.479.30">
    <property type="entry name" value="Band 7 domain"/>
    <property type="match status" value="1"/>
</dbReference>
<evidence type="ECO:0000256" key="2">
    <source>
        <dbReference type="ARBA" id="ARBA00009658"/>
    </source>
</evidence>
<dbReference type="InParanoid" id="G0QWK0"/>
<dbReference type="GO" id="GO:0005743">
    <property type="term" value="C:mitochondrial inner membrane"/>
    <property type="evidence" value="ECO:0007669"/>
    <property type="project" value="UniProtKB-SubCell"/>
</dbReference>
<keyword evidence="5" id="KW-0472">Membrane</keyword>
<comment type="subcellular location">
    <subcellularLocation>
        <location evidence="1 6">Mitochondrion inner membrane</location>
    </subcellularLocation>
</comment>
<evidence type="ECO:0000313" key="11">
    <source>
        <dbReference type="Proteomes" id="UP000008983"/>
    </source>
</evidence>
<reference evidence="10 11" key="1">
    <citation type="submission" date="2011-07" db="EMBL/GenBank/DDBJ databases">
        <authorList>
            <person name="Coyne R."/>
            <person name="Brami D."/>
            <person name="Johnson J."/>
            <person name="Hostetler J."/>
            <person name="Hannick L."/>
            <person name="Clark T."/>
            <person name="Cassidy-Hanley D."/>
            <person name="Inman J."/>
        </authorList>
    </citation>
    <scope>NUCLEOTIDE SEQUENCE [LARGE SCALE GENOMIC DNA]</scope>
    <source>
        <strain evidence="10 11">G5</strain>
    </source>
</reference>
<keyword evidence="8" id="KW-0732">Signal</keyword>
<evidence type="ECO:0000256" key="1">
    <source>
        <dbReference type="ARBA" id="ARBA00004273"/>
    </source>
</evidence>
<feature type="coiled-coil region" evidence="7">
    <location>
        <begin position="175"/>
        <end position="204"/>
    </location>
</feature>
<dbReference type="eggNOG" id="KOG3090">
    <property type="taxonomic scope" value="Eukaryota"/>
</dbReference>
<dbReference type="EMBL" id="GL983998">
    <property type="protein sequence ID" value="EGR30413.1"/>
    <property type="molecule type" value="Genomic_DNA"/>
</dbReference>
<feature type="domain" description="Band 7" evidence="9">
    <location>
        <begin position="22"/>
        <end position="183"/>
    </location>
</feature>
<keyword evidence="11" id="KW-1185">Reference proteome</keyword>
<evidence type="ECO:0000256" key="3">
    <source>
        <dbReference type="ARBA" id="ARBA00022792"/>
    </source>
</evidence>
<feature type="chain" id="PRO_5003407979" description="Prohibitin" evidence="8">
    <location>
        <begin position="26"/>
        <end position="279"/>
    </location>
</feature>
<dbReference type="CDD" id="cd03401">
    <property type="entry name" value="SPFH_prohibitin"/>
    <property type="match status" value="1"/>
</dbReference>
<name>G0QWK0_ICHMU</name>
<keyword evidence="7" id="KW-0175">Coiled coil</keyword>
<evidence type="ECO:0000256" key="5">
    <source>
        <dbReference type="ARBA" id="ARBA00023136"/>
    </source>
</evidence>
<dbReference type="OrthoDB" id="275637at2759"/>
<dbReference type="PANTHER" id="PTHR23222">
    <property type="entry name" value="PROHIBITIN"/>
    <property type="match status" value="1"/>
</dbReference>
<dbReference type="GO" id="GO:0007005">
    <property type="term" value="P:mitochondrion organization"/>
    <property type="evidence" value="ECO:0007669"/>
    <property type="project" value="TreeGrafter"/>
</dbReference>
<evidence type="ECO:0000259" key="9">
    <source>
        <dbReference type="SMART" id="SM00244"/>
    </source>
</evidence>
<evidence type="ECO:0000256" key="6">
    <source>
        <dbReference type="RuleBase" id="RU366048"/>
    </source>
</evidence>
<dbReference type="PRINTS" id="PR00679">
    <property type="entry name" value="PROHIBITIN"/>
</dbReference>
<dbReference type="Proteomes" id="UP000008983">
    <property type="component" value="Unassembled WGS sequence"/>
</dbReference>
<dbReference type="RefSeq" id="XP_004032000.1">
    <property type="nucleotide sequence ID" value="XM_004031952.1"/>
</dbReference>
<dbReference type="STRING" id="857967.G0QWK0"/>
<evidence type="ECO:0000256" key="4">
    <source>
        <dbReference type="ARBA" id="ARBA00023128"/>
    </source>
</evidence>
<dbReference type="Pfam" id="PF01145">
    <property type="entry name" value="Band_7"/>
    <property type="match status" value="1"/>
</dbReference>
<dbReference type="InterPro" id="IPR036013">
    <property type="entry name" value="Band_7/SPFH_dom_sf"/>
</dbReference>
<gene>
    <name evidence="10" type="ORF">IMG5_132850</name>
</gene>
<dbReference type="GeneID" id="14906519"/>
<evidence type="ECO:0000313" key="10">
    <source>
        <dbReference type="EMBL" id="EGR30413.1"/>
    </source>
</evidence>
<dbReference type="InterPro" id="IPR001107">
    <property type="entry name" value="Band_7"/>
</dbReference>